<dbReference type="CDD" id="cd13213">
    <property type="entry name" value="PH-GRAM_MTMR14"/>
    <property type="match status" value="1"/>
</dbReference>
<name>A0A9P9YML6_9MUSC</name>
<dbReference type="Proteomes" id="UP001059596">
    <property type="component" value="Unassembled WGS sequence"/>
</dbReference>
<dbReference type="EMBL" id="JAMKOV010000005">
    <property type="protein sequence ID" value="KAI8039759.1"/>
    <property type="molecule type" value="Genomic_DNA"/>
</dbReference>
<keyword evidence="3" id="KW-1185">Reference proteome</keyword>
<dbReference type="PANTHER" id="PTHR13524:SF2">
    <property type="entry name" value="MYOTUBULARIN-RELATED PROTEIN 14"/>
    <property type="match status" value="1"/>
</dbReference>
<dbReference type="InterPro" id="IPR016130">
    <property type="entry name" value="Tyr_Pase_AS"/>
</dbReference>
<dbReference type="FunFam" id="3.90.190.10:FF:000122">
    <property type="entry name" value="myotubularin-related protein 14"/>
    <property type="match status" value="1"/>
</dbReference>
<feature type="region of interest" description="Disordered" evidence="1">
    <location>
        <begin position="247"/>
        <end position="266"/>
    </location>
</feature>
<dbReference type="InterPro" id="IPR039802">
    <property type="entry name" value="MTMR14"/>
</dbReference>
<feature type="non-terminal residue" evidence="2">
    <location>
        <position position="1"/>
    </location>
</feature>
<dbReference type="Gene3D" id="3.90.190.10">
    <property type="entry name" value="Protein tyrosine phosphatase superfamily"/>
    <property type="match status" value="1"/>
</dbReference>
<dbReference type="SUPFAM" id="SSF52799">
    <property type="entry name" value="(Phosphotyrosine protein) phosphatases II"/>
    <property type="match status" value="1"/>
</dbReference>
<gene>
    <name evidence="2" type="ORF">M5D96_007181</name>
</gene>
<dbReference type="InterPro" id="IPR029021">
    <property type="entry name" value="Prot-tyrosine_phosphatase-like"/>
</dbReference>
<dbReference type="GO" id="GO:0004438">
    <property type="term" value="F:phosphatidylinositol-3-phosphate phosphatase activity"/>
    <property type="evidence" value="ECO:0007669"/>
    <property type="project" value="InterPro"/>
</dbReference>
<evidence type="ECO:0000313" key="3">
    <source>
        <dbReference type="Proteomes" id="UP001059596"/>
    </source>
</evidence>
<organism evidence="2 3">
    <name type="scientific">Drosophila gunungcola</name>
    <name type="common">fruit fly</name>
    <dbReference type="NCBI Taxonomy" id="103775"/>
    <lineage>
        <taxon>Eukaryota</taxon>
        <taxon>Metazoa</taxon>
        <taxon>Ecdysozoa</taxon>
        <taxon>Arthropoda</taxon>
        <taxon>Hexapoda</taxon>
        <taxon>Insecta</taxon>
        <taxon>Pterygota</taxon>
        <taxon>Neoptera</taxon>
        <taxon>Endopterygota</taxon>
        <taxon>Diptera</taxon>
        <taxon>Brachycera</taxon>
        <taxon>Muscomorpha</taxon>
        <taxon>Ephydroidea</taxon>
        <taxon>Drosophilidae</taxon>
        <taxon>Drosophila</taxon>
        <taxon>Sophophora</taxon>
    </lineage>
</organism>
<feature type="region of interest" description="Disordered" evidence="1">
    <location>
        <begin position="769"/>
        <end position="801"/>
    </location>
</feature>
<accession>A0A9P9YML6</accession>
<dbReference type="PANTHER" id="PTHR13524">
    <property type="entry name" value="MYOTUBULARIN-RELATED"/>
    <property type="match status" value="1"/>
</dbReference>
<feature type="compositionally biased region" description="Polar residues" evidence="1">
    <location>
        <begin position="678"/>
        <end position="687"/>
    </location>
</feature>
<evidence type="ECO:0000313" key="2">
    <source>
        <dbReference type="EMBL" id="KAI8039759.1"/>
    </source>
</evidence>
<dbReference type="AlphaFoldDB" id="A0A9P9YML6"/>
<feature type="region of interest" description="Disordered" evidence="1">
    <location>
        <begin position="208"/>
        <end position="231"/>
    </location>
</feature>
<sequence length="855" mass="94852">AQDLQDPDGQLFLRIRCVSRLAPSSLHLSPSSPEIALVFGGCNEFQERWNPATGYPTYWDIFDDVVNSPGLLFSLAAVCAVATPPPTTTFHRRPRKRMQLCCKPCGVICVGALENAAQARRNARKSGTLCQWISTTFIFFQEYDISKKCEYLFKLDYSLIELDNTNGLLSPRYPGRILIPECEHGHMAKTLVPGNGLFGPVGGGLGGGGGGSSGTTATATPLNSSAGSTGSEGAGIQAFVTFANPVQTQQQPHPLQQQFPTQQPHHPLHQQYLSQQPHPLQQQQQQQNSQQQPQNTIYEDQYDIQRMRELVTMAKYARCRQRFAVPVIMYRGKYICRSATLSVMPETYGRKVVDYAYDCLSGGNYTTPNGDENDADSTDESLITHMHDQAQSQFSYDEVIKSDIQLLHTLNVSTIVDLMVENRKIKYFMAVSSSEKADPNKHYKSFNLLSLPYPGCEFFKKFRDNNYMARNLHYNWKQSFNDANINIPNLGPAADIDVVWPEYRDWDLVAITQNYLRAILKYVQEESSGLLIHCISGWDRTPLFVSLVRLSLWADGLIHQSLNAMQMAYFTLAYDWYLFGHQLPDRLKRGEDIMFFCFHVLKFITDEEYSIVEHRKRTKTSSSSGSSVIVIKSDCCDDEPLKEDYILAFDQDSNDSYSNCSNCDMSITDNFYATTPAQVNPLTSRSPNPKRSRTSPISVPGSNARQRQESTSSNGSWQVVTDTGSIDSMMNGSYMMRFVAQQAADGGGGSSNIPLYNGGNGYHCSTNAASSGSGSGSGSSISNGSSTHGFVNGSSKDVGGSTMASKQCINLRKQRLNAVRAIFIQAYGKTIGLKFKEGSSMNLATFIGNLADQLF</sequence>
<feature type="compositionally biased region" description="Polar residues" evidence="1">
    <location>
        <begin position="694"/>
        <end position="720"/>
    </location>
</feature>
<comment type="caution">
    <text evidence="2">The sequence shown here is derived from an EMBL/GenBank/DDBJ whole genome shotgun (WGS) entry which is preliminary data.</text>
</comment>
<feature type="region of interest" description="Disordered" evidence="1">
    <location>
        <begin position="678"/>
        <end position="720"/>
    </location>
</feature>
<feature type="region of interest" description="Disordered" evidence="1">
    <location>
        <begin position="275"/>
        <end position="294"/>
    </location>
</feature>
<proteinExistence type="predicted"/>
<evidence type="ECO:0000256" key="1">
    <source>
        <dbReference type="SAM" id="MobiDB-lite"/>
    </source>
</evidence>
<evidence type="ECO:0008006" key="4">
    <source>
        <dbReference type="Google" id="ProtNLM"/>
    </source>
</evidence>
<protein>
    <recommendedName>
        <fullName evidence="4">Myotubularin-related protein 14</fullName>
    </recommendedName>
</protein>
<reference evidence="2" key="1">
    <citation type="journal article" date="2023" name="Genome Biol. Evol.">
        <title>Long-read-based Genome Assembly of Drosophila gunungcola Reveals Fewer Chemosensory Genes in Flower-breeding Species.</title>
        <authorList>
            <person name="Negi A."/>
            <person name="Liao B.Y."/>
            <person name="Yeh S.D."/>
        </authorList>
    </citation>
    <scope>NUCLEOTIDE SEQUENCE</scope>
    <source>
        <strain evidence="2">Sukarami</strain>
    </source>
</reference>
<dbReference type="InterPro" id="IPR039803">
    <property type="entry name" value="MTMR14_PH-GRAM"/>
</dbReference>
<dbReference type="PROSITE" id="PS00383">
    <property type="entry name" value="TYR_PHOSPHATASE_1"/>
    <property type="match status" value="1"/>
</dbReference>